<accession>A0A495S4Z4</accession>
<comment type="caution">
    <text evidence="1">The sequence shown here is derived from an EMBL/GenBank/DDBJ whole genome shotgun (WGS) entry which is preliminary data.</text>
</comment>
<organism evidence="1 2">
    <name type="scientific">Flavobacterium limicola</name>
    <dbReference type="NCBI Taxonomy" id="180441"/>
    <lineage>
        <taxon>Bacteria</taxon>
        <taxon>Pseudomonadati</taxon>
        <taxon>Bacteroidota</taxon>
        <taxon>Flavobacteriia</taxon>
        <taxon>Flavobacteriales</taxon>
        <taxon>Flavobacteriaceae</taxon>
        <taxon>Flavobacterium</taxon>
    </lineage>
</organism>
<dbReference type="RefSeq" id="WP_207209793.1">
    <property type="nucleotide sequence ID" value="NZ_RBXA01000001.1"/>
</dbReference>
<dbReference type="InterPro" id="IPR011604">
    <property type="entry name" value="PDDEXK-like_dom_sf"/>
</dbReference>
<dbReference type="InterPro" id="IPR026350">
    <property type="entry name" value="GxxExxY"/>
</dbReference>
<proteinExistence type="predicted"/>
<evidence type="ECO:0000313" key="1">
    <source>
        <dbReference type="EMBL" id="RKS94902.1"/>
    </source>
</evidence>
<dbReference type="EMBL" id="RBXA01000001">
    <property type="protein sequence ID" value="RKS94902.1"/>
    <property type="molecule type" value="Genomic_DNA"/>
</dbReference>
<keyword evidence="2" id="KW-1185">Reference proteome</keyword>
<evidence type="ECO:0000313" key="2">
    <source>
        <dbReference type="Proteomes" id="UP000280091"/>
    </source>
</evidence>
<sequence length="139" mass="16093">MTINITRSYLKDLVYQVNGAAIEVHKSIGPGLLECVYHQCLKKELELRKINYSSELLVPLKYKGHELESKLRCDLFIENALVVELKSVSEINPIYEAQLLTYMNLLNAPIGLLINFNVKNIFYEGQKTMVNELYRRLED</sequence>
<reference evidence="1 2" key="1">
    <citation type="submission" date="2018-10" db="EMBL/GenBank/DDBJ databases">
        <title>Genomic Encyclopedia of Archaeal and Bacterial Type Strains, Phase II (KMG-II): from individual species to whole genera.</title>
        <authorList>
            <person name="Goeker M."/>
        </authorList>
    </citation>
    <scope>NUCLEOTIDE SEQUENCE [LARGE SCALE GENOMIC DNA]</scope>
    <source>
        <strain evidence="1 2">DSM 15094</strain>
    </source>
</reference>
<name>A0A495S4Z4_9FLAO</name>
<dbReference type="AlphaFoldDB" id="A0A495S4Z4"/>
<dbReference type="NCBIfam" id="TIGR04256">
    <property type="entry name" value="GxxExxY"/>
    <property type="match status" value="1"/>
</dbReference>
<dbReference type="Gene3D" id="3.90.320.10">
    <property type="match status" value="1"/>
</dbReference>
<gene>
    <name evidence="1" type="ORF">BC952_0537</name>
</gene>
<protein>
    <submittedName>
        <fullName evidence="1">GxxExxY protein</fullName>
    </submittedName>
</protein>
<dbReference type="Pfam" id="PF13366">
    <property type="entry name" value="PDDEXK_3"/>
    <property type="match status" value="1"/>
</dbReference>
<dbReference type="Proteomes" id="UP000280091">
    <property type="component" value="Unassembled WGS sequence"/>
</dbReference>